<keyword evidence="2 5" id="KW-0812">Transmembrane</keyword>
<feature type="transmembrane region" description="Helical" evidence="5">
    <location>
        <begin position="328"/>
        <end position="349"/>
    </location>
</feature>
<evidence type="ECO:0000256" key="4">
    <source>
        <dbReference type="ARBA" id="ARBA00023136"/>
    </source>
</evidence>
<dbReference type="KEGG" id="dsa:Desal_0842"/>
<dbReference type="eggNOG" id="COG0475">
    <property type="taxonomic scope" value="Bacteria"/>
</dbReference>
<dbReference type="Proteomes" id="UP000002601">
    <property type="component" value="Chromosome"/>
</dbReference>
<dbReference type="RefSeq" id="WP_015850727.1">
    <property type="nucleotide sequence ID" value="NC_012881.1"/>
</dbReference>
<dbReference type="PANTHER" id="PTHR43021:SF2">
    <property type="entry name" value="CATION_H+ EXCHANGER DOMAIN-CONTAINING PROTEIN"/>
    <property type="match status" value="1"/>
</dbReference>
<feature type="transmembrane region" description="Helical" evidence="5">
    <location>
        <begin position="225"/>
        <end position="257"/>
    </location>
</feature>
<feature type="transmembrane region" description="Helical" evidence="5">
    <location>
        <begin position="36"/>
        <end position="55"/>
    </location>
</feature>
<evidence type="ECO:0000256" key="1">
    <source>
        <dbReference type="ARBA" id="ARBA00004141"/>
    </source>
</evidence>
<keyword evidence="8" id="KW-1185">Reference proteome</keyword>
<comment type="subcellular location">
    <subcellularLocation>
        <location evidence="1">Membrane</location>
        <topology evidence="1">Multi-pass membrane protein</topology>
    </subcellularLocation>
</comment>
<gene>
    <name evidence="7" type="ordered locus">Desal_0842</name>
</gene>
<accession>C6BZ84</accession>
<protein>
    <submittedName>
        <fullName evidence="7">Sodium/hydrogen exchanger</fullName>
    </submittedName>
</protein>
<feature type="transmembrane region" description="Helical" evidence="5">
    <location>
        <begin position="6"/>
        <end position="24"/>
    </location>
</feature>
<dbReference type="PANTHER" id="PTHR43021">
    <property type="entry name" value="NA(+)/H(+) ANTIPORTER-RELATED"/>
    <property type="match status" value="1"/>
</dbReference>
<reference evidence="7 8" key="1">
    <citation type="submission" date="2009-06" db="EMBL/GenBank/DDBJ databases">
        <title>Complete sequence of Desulfovibrio salexigens DSM 2638.</title>
        <authorList>
            <consortium name="US DOE Joint Genome Institute"/>
            <person name="Lucas S."/>
            <person name="Copeland A."/>
            <person name="Lapidus A."/>
            <person name="Glavina del Rio T."/>
            <person name="Tice H."/>
            <person name="Bruce D."/>
            <person name="Goodwin L."/>
            <person name="Pitluck S."/>
            <person name="Munk A.C."/>
            <person name="Brettin T."/>
            <person name="Detter J.C."/>
            <person name="Han C."/>
            <person name="Tapia R."/>
            <person name="Larimer F."/>
            <person name="Land M."/>
            <person name="Hauser L."/>
            <person name="Kyrpides N."/>
            <person name="Anderson I."/>
            <person name="Wall J.D."/>
            <person name="Arkin A.P."/>
            <person name="Dehal P."/>
            <person name="Chivian D."/>
            <person name="Giles B."/>
            <person name="Hazen T.C."/>
        </authorList>
    </citation>
    <scope>NUCLEOTIDE SEQUENCE [LARGE SCALE GENOMIC DNA]</scope>
    <source>
        <strain evidence="8">ATCC 14822 / DSM 2638 / NCIMB 8403 / VKM B-1763</strain>
    </source>
</reference>
<feature type="domain" description="Cation/H+ exchanger transmembrane" evidence="6">
    <location>
        <begin position="17"/>
        <end position="368"/>
    </location>
</feature>
<feature type="transmembrane region" description="Helical" evidence="5">
    <location>
        <begin position="361"/>
        <end position="381"/>
    </location>
</feature>
<keyword evidence="3 5" id="KW-1133">Transmembrane helix</keyword>
<dbReference type="GO" id="GO:0016020">
    <property type="term" value="C:membrane"/>
    <property type="evidence" value="ECO:0007669"/>
    <property type="project" value="UniProtKB-SubCell"/>
</dbReference>
<dbReference type="STRING" id="526222.Desal_0842"/>
<organism evidence="7 8">
    <name type="scientific">Maridesulfovibrio salexigens (strain ATCC 14822 / DSM 2638 / NCIMB 8403 / VKM B-1763)</name>
    <name type="common">Desulfovibrio salexigens</name>
    <dbReference type="NCBI Taxonomy" id="526222"/>
    <lineage>
        <taxon>Bacteria</taxon>
        <taxon>Pseudomonadati</taxon>
        <taxon>Thermodesulfobacteriota</taxon>
        <taxon>Desulfovibrionia</taxon>
        <taxon>Desulfovibrionales</taxon>
        <taxon>Desulfovibrionaceae</taxon>
        <taxon>Maridesulfovibrio</taxon>
    </lineage>
</organism>
<proteinExistence type="predicted"/>
<dbReference type="AlphaFoldDB" id="C6BZ84"/>
<feature type="transmembrane region" description="Helical" evidence="5">
    <location>
        <begin position="160"/>
        <end position="178"/>
    </location>
</feature>
<feature type="transmembrane region" description="Helical" evidence="5">
    <location>
        <begin position="185"/>
        <end position="205"/>
    </location>
</feature>
<name>C6BZ84_MARSD</name>
<dbReference type="GO" id="GO:0015297">
    <property type="term" value="F:antiporter activity"/>
    <property type="evidence" value="ECO:0007669"/>
    <property type="project" value="InterPro"/>
</dbReference>
<feature type="transmembrane region" description="Helical" evidence="5">
    <location>
        <begin position="269"/>
        <end position="288"/>
    </location>
</feature>
<feature type="transmembrane region" description="Helical" evidence="5">
    <location>
        <begin position="294"/>
        <end position="316"/>
    </location>
</feature>
<dbReference type="HOGENOM" id="CLU_031031_2_1_7"/>
<sequence>MSVSALTLMTLGFLFFLGLVADLIGRNTPVPRVSALIVFGIFIGPAGFNLLPVSIGNWMPIVSDIALASIGFLLGNSFNIKEIRKSGKTVLSISLFVAMVTAVGVAGGLWLLGCSLPVALIYGGIAPATDPASTVDVIKESKVKGEFPDTLLKITAIDDAWGLIVFSLMFAAAQIEMLDGGGLHTLLGGVSEIFISVFIGVILGIPMSFLTGRIQSGEPSLVEGLGMVFICSGFALWLDASYLLSAMVMGAVVANVARHHERPFCAVEGVEWPLLVIFFIFAGVSVQLEYFLQHLLLIVIYILLRIAGRFIGAYFGGLFAGKSASFSGWMGMSLMPQAGIALGMALTAANRFEEFRSVVSVIAMATVFFEVAGPICTRFALNRVKESASAKTGR</sequence>
<dbReference type="InterPro" id="IPR006153">
    <property type="entry name" value="Cation/H_exchanger_TM"/>
</dbReference>
<dbReference type="Pfam" id="PF00999">
    <property type="entry name" value="Na_H_Exchanger"/>
    <property type="match status" value="1"/>
</dbReference>
<evidence type="ECO:0000313" key="8">
    <source>
        <dbReference type="Proteomes" id="UP000002601"/>
    </source>
</evidence>
<evidence type="ECO:0000256" key="3">
    <source>
        <dbReference type="ARBA" id="ARBA00022989"/>
    </source>
</evidence>
<evidence type="ECO:0000256" key="2">
    <source>
        <dbReference type="ARBA" id="ARBA00022692"/>
    </source>
</evidence>
<dbReference type="Gene3D" id="1.20.1530.20">
    <property type="match status" value="1"/>
</dbReference>
<evidence type="ECO:0000256" key="5">
    <source>
        <dbReference type="SAM" id="Phobius"/>
    </source>
</evidence>
<keyword evidence="4 5" id="KW-0472">Membrane</keyword>
<evidence type="ECO:0000313" key="7">
    <source>
        <dbReference type="EMBL" id="ACS78908.1"/>
    </source>
</evidence>
<dbReference type="GO" id="GO:1902600">
    <property type="term" value="P:proton transmembrane transport"/>
    <property type="evidence" value="ECO:0007669"/>
    <property type="project" value="InterPro"/>
</dbReference>
<feature type="transmembrane region" description="Helical" evidence="5">
    <location>
        <begin position="90"/>
        <end position="112"/>
    </location>
</feature>
<dbReference type="InterPro" id="IPR038770">
    <property type="entry name" value="Na+/solute_symporter_sf"/>
</dbReference>
<feature type="transmembrane region" description="Helical" evidence="5">
    <location>
        <begin position="61"/>
        <end position="78"/>
    </location>
</feature>
<evidence type="ECO:0000259" key="6">
    <source>
        <dbReference type="Pfam" id="PF00999"/>
    </source>
</evidence>
<dbReference type="OrthoDB" id="9783404at2"/>
<dbReference type="EMBL" id="CP001649">
    <property type="protein sequence ID" value="ACS78908.1"/>
    <property type="molecule type" value="Genomic_DNA"/>
</dbReference>